<feature type="transmembrane region" description="Helical" evidence="2">
    <location>
        <begin position="212"/>
        <end position="229"/>
    </location>
</feature>
<dbReference type="Pfam" id="PF01554">
    <property type="entry name" value="MatE"/>
    <property type="match status" value="1"/>
</dbReference>
<reference evidence="3 4" key="1">
    <citation type="journal article" date="2019" name="Nat. Med.">
        <title>A library of human gut bacterial isolates paired with longitudinal multiomics data enables mechanistic microbiome research.</title>
        <authorList>
            <person name="Poyet M."/>
            <person name="Groussin M."/>
            <person name="Gibbons S.M."/>
            <person name="Avila-Pacheco J."/>
            <person name="Jiang X."/>
            <person name="Kearney S.M."/>
            <person name="Perrotta A.R."/>
            <person name="Berdy B."/>
            <person name="Zhao S."/>
            <person name="Lieberman T.D."/>
            <person name="Swanson P.K."/>
            <person name="Smith M."/>
            <person name="Roesemann S."/>
            <person name="Alexander J.E."/>
            <person name="Rich S.A."/>
            <person name="Livny J."/>
            <person name="Vlamakis H."/>
            <person name="Clish C."/>
            <person name="Bullock K."/>
            <person name="Deik A."/>
            <person name="Scott J."/>
            <person name="Pierce K.A."/>
            <person name="Xavier R.J."/>
            <person name="Alm E.J."/>
        </authorList>
    </citation>
    <scope>NUCLEOTIDE SEQUENCE [LARGE SCALE GENOMIC DNA]</scope>
    <source>
        <strain evidence="3 4">BIOML-A32</strain>
    </source>
</reference>
<feature type="transmembrane region" description="Helical" evidence="2">
    <location>
        <begin position="109"/>
        <end position="129"/>
    </location>
</feature>
<dbReference type="PANTHER" id="PTHR43298">
    <property type="entry name" value="MULTIDRUG RESISTANCE PROTEIN NORM-RELATED"/>
    <property type="match status" value="1"/>
</dbReference>
<dbReference type="InterPro" id="IPR050222">
    <property type="entry name" value="MATE_MdtK"/>
</dbReference>
<dbReference type="EMBL" id="WKMC01000146">
    <property type="protein sequence ID" value="MRZ53016.1"/>
    <property type="molecule type" value="Genomic_DNA"/>
</dbReference>
<accession>A0A7K0HRV1</accession>
<protein>
    <submittedName>
        <fullName evidence="3">MATE family efflux transporter</fullName>
    </submittedName>
</protein>
<dbReference type="RefSeq" id="WP_241682619.1">
    <property type="nucleotide sequence ID" value="NZ_WKMC01000146.1"/>
</dbReference>
<sequence>ILVNIPGNWLFIFHWDMEIAGAAIASSFAEACSLAMLTIHVLQKMDRRLYGLYWNLDKGLLHHVCRVSVWSMFHSFIGVASWLAFFVAIEHLGEMELAATNVIRSVSTVFFVIVNSFAATTGSLVGNLLGAEQKAQVIPLCNRVVHLGYAIGFPLVILVVAFYCPIIGIYTESPVLMQIAHLPFVIMLLNYVFALPGYIYMNAVTGTGATRMTFIFQLITIVAYQIYLWNISRFSTSLSVYWTAEYLYVILLGLLSVIYLKYKHY</sequence>
<organism evidence="3 4">
    <name type="scientific">Parabacteroides distasonis</name>
    <dbReference type="NCBI Taxonomy" id="823"/>
    <lineage>
        <taxon>Bacteria</taxon>
        <taxon>Pseudomonadati</taxon>
        <taxon>Bacteroidota</taxon>
        <taxon>Bacteroidia</taxon>
        <taxon>Bacteroidales</taxon>
        <taxon>Tannerellaceae</taxon>
        <taxon>Parabacteroides</taxon>
    </lineage>
</organism>
<keyword evidence="2" id="KW-0812">Transmembrane</keyword>
<dbReference type="InterPro" id="IPR002528">
    <property type="entry name" value="MATE_fam"/>
</dbReference>
<gene>
    <name evidence="3" type="ORF">GKD66_23015</name>
</gene>
<dbReference type="Proteomes" id="UP000441358">
    <property type="component" value="Unassembled WGS sequence"/>
</dbReference>
<dbReference type="AlphaFoldDB" id="A0A7K0HRV1"/>
<keyword evidence="2" id="KW-1133">Transmembrane helix</keyword>
<evidence type="ECO:0000313" key="4">
    <source>
        <dbReference type="Proteomes" id="UP000441358"/>
    </source>
</evidence>
<dbReference type="GO" id="GO:0042910">
    <property type="term" value="F:xenobiotic transmembrane transporter activity"/>
    <property type="evidence" value="ECO:0007669"/>
    <property type="project" value="InterPro"/>
</dbReference>
<feature type="transmembrane region" description="Helical" evidence="2">
    <location>
        <begin position="19"/>
        <end position="42"/>
    </location>
</feature>
<feature type="transmembrane region" description="Helical" evidence="2">
    <location>
        <begin position="182"/>
        <end position="200"/>
    </location>
</feature>
<evidence type="ECO:0000256" key="1">
    <source>
        <dbReference type="ARBA" id="ARBA00022448"/>
    </source>
</evidence>
<feature type="transmembrane region" description="Helical" evidence="2">
    <location>
        <begin position="241"/>
        <end position="260"/>
    </location>
</feature>
<evidence type="ECO:0000256" key="2">
    <source>
        <dbReference type="SAM" id="Phobius"/>
    </source>
</evidence>
<name>A0A7K0HRV1_PARDI</name>
<keyword evidence="2" id="KW-0472">Membrane</keyword>
<feature type="transmembrane region" description="Helical" evidence="2">
    <location>
        <begin position="63"/>
        <end position="89"/>
    </location>
</feature>
<dbReference type="GO" id="GO:0005886">
    <property type="term" value="C:plasma membrane"/>
    <property type="evidence" value="ECO:0007669"/>
    <property type="project" value="TreeGrafter"/>
</dbReference>
<comment type="caution">
    <text evidence="3">The sequence shown here is derived from an EMBL/GenBank/DDBJ whole genome shotgun (WGS) entry which is preliminary data.</text>
</comment>
<proteinExistence type="predicted"/>
<dbReference type="PANTHER" id="PTHR43298:SF2">
    <property type="entry name" value="FMN_FAD EXPORTER YEEO-RELATED"/>
    <property type="match status" value="1"/>
</dbReference>
<keyword evidence="1" id="KW-0813">Transport</keyword>
<feature type="non-terminal residue" evidence="3">
    <location>
        <position position="1"/>
    </location>
</feature>
<dbReference type="GO" id="GO:0015297">
    <property type="term" value="F:antiporter activity"/>
    <property type="evidence" value="ECO:0007669"/>
    <property type="project" value="InterPro"/>
</dbReference>
<evidence type="ECO:0000313" key="3">
    <source>
        <dbReference type="EMBL" id="MRZ53016.1"/>
    </source>
</evidence>
<feature type="transmembrane region" description="Helical" evidence="2">
    <location>
        <begin position="149"/>
        <end position="170"/>
    </location>
</feature>